<feature type="region of interest" description="Disordered" evidence="1">
    <location>
        <begin position="62"/>
        <end position="107"/>
    </location>
</feature>
<dbReference type="Pfam" id="PF26037">
    <property type="entry name" value="zf-RING_DCST1_C"/>
    <property type="match status" value="1"/>
</dbReference>
<reference evidence="3" key="2">
    <citation type="submission" date="2025-08" db="UniProtKB">
        <authorList>
            <consortium name="Ensembl"/>
        </authorList>
    </citation>
    <scope>IDENTIFICATION</scope>
</reference>
<dbReference type="Proteomes" id="UP000007875">
    <property type="component" value="Unassembled WGS sequence"/>
</dbReference>
<reference evidence="4" key="1">
    <citation type="submission" date="2003-08" db="EMBL/GenBank/DDBJ databases">
        <authorList>
            <person name="Birren B."/>
            <person name="Nusbaum C."/>
            <person name="Abebe A."/>
            <person name="Abouelleil A."/>
            <person name="Adekoya E."/>
            <person name="Ait-zahra M."/>
            <person name="Allen N."/>
            <person name="Allen T."/>
            <person name="An P."/>
            <person name="Anderson M."/>
            <person name="Anderson S."/>
            <person name="Arachchi H."/>
            <person name="Armbruster J."/>
            <person name="Bachantsang P."/>
            <person name="Baldwin J."/>
            <person name="Barry A."/>
            <person name="Bayul T."/>
            <person name="Blitshsteyn B."/>
            <person name="Bloom T."/>
            <person name="Blye J."/>
            <person name="Boguslavskiy L."/>
            <person name="Borowsky M."/>
            <person name="Boukhgalter B."/>
            <person name="Brunache A."/>
            <person name="Butler J."/>
            <person name="Calixte N."/>
            <person name="Calvo S."/>
            <person name="Camarata J."/>
            <person name="Campo K."/>
            <person name="Chang J."/>
            <person name="Cheshatsang Y."/>
            <person name="Citroen M."/>
            <person name="Collymore A."/>
            <person name="Considine T."/>
            <person name="Cook A."/>
            <person name="Cooke P."/>
            <person name="Corum B."/>
            <person name="Cuomo C."/>
            <person name="David R."/>
            <person name="Dawoe T."/>
            <person name="Degray S."/>
            <person name="Dodge S."/>
            <person name="Dooley K."/>
            <person name="Dorje P."/>
            <person name="Dorjee K."/>
            <person name="Dorris L."/>
            <person name="Duffey N."/>
            <person name="Dupes A."/>
            <person name="Elkins T."/>
            <person name="Engels R."/>
            <person name="Erickson J."/>
            <person name="Farina A."/>
            <person name="Faro S."/>
            <person name="Ferreira P."/>
            <person name="Fischer H."/>
            <person name="Fitzgerald M."/>
            <person name="Foley K."/>
            <person name="Gage D."/>
            <person name="Galagan J."/>
            <person name="Gearin G."/>
            <person name="Gnerre S."/>
            <person name="Gnirke A."/>
            <person name="Goyette A."/>
            <person name="Graham J."/>
            <person name="Grandbois E."/>
            <person name="Gyaltsen K."/>
            <person name="Hafez N."/>
            <person name="Hagopian D."/>
            <person name="Hagos B."/>
            <person name="Hall J."/>
            <person name="Hatcher B."/>
            <person name="Heller A."/>
            <person name="Higgins H."/>
            <person name="Honan T."/>
            <person name="Horn A."/>
            <person name="Houde N."/>
            <person name="Hughes L."/>
            <person name="Hulme W."/>
            <person name="Husby E."/>
            <person name="Iliev I."/>
            <person name="Jaffe D."/>
            <person name="Jones C."/>
            <person name="Kamal M."/>
            <person name="Kamat A."/>
            <person name="Kamvysselis M."/>
            <person name="Karlsson E."/>
            <person name="Kells C."/>
            <person name="Kieu A."/>
            <person name="Kisner P."/>
            <person name="Kodira C."/>
            <person name="Kulbokas E."/>
            <person name="Labutti K."/>
            <person name="Lama D."/>
            <person name="Landers T."/>
            <person name="Leger J."/>
            <person name="Levine S."/>
            <person name="Lewis D."/>
            <person name="Lewis T."/>
            <person name="Lindblad-toh K."/>
            <person name="Liu X."/>
            <person name="Lokyitsang T."/>
            <person name="Lokyitsang Y."/>
            <person name="Lucien O."/>
            <person name="Lui A."/>
            <person name="Ma L.J."/>
            <person name="Mabbitt R."/>
            <person name="Macdonald J."/>
            <person name="Maclean C."/>
            <person name="Major J."/>
            <person name="Manning J."/>
            <person name="Marabella R."/>
            <person name="Maru K."/>
            <person name="Matthews C."/>
            <person name="Mauceli E."/>
            <person name="Mccarthy M."/>
            <person name="Mcdonough S."/>
            <person name="Mcghee T."/>
            <person name="Meldrim J."/>
            <person name="Meneus L."/>
            <person name="Mesirov J."/>
            <person name="Mihalev A."/>
            <person name="Mihova T."/>
            <person name="Mikkelsen T."/>
            <person name="Mlenga V."/>
            <person name="Moru K."/>
            <person name="Mozes J."/>
            <person name="Mulrain L."/>
            <person name="Munson G."/>
            <person name="Naylor J."/>
            <person name="Newes C."/>
            <person name="Nguyen C."/>
            <person name="Nguyen N."/>
            <person name="Nguyen T."/>
            <person name="Nicol R."/>
            <person name="Nielsen C."/>
            <person name="Nizzari M."/>
            <person name="Norbu C."/>
            <person name="Norbu N."/>
            <person name="O'donnell P."/>
            <person name="Okoawo O."/>
            <person name="O'leary S."/>
            <person name="Omotosho B."/>
            <person name="O'neill K."/>
            <person name="Osman S."/>
            <person name="Parker S."/>
            <person name="Perrin D."/>
            <person name="Phunkhang P."/>
            <person name="Piqani B."/>
            <person name="Purcell S."/>
            <person name="Rachupka T."/>
            <person name="Ramasamy U."/>
            <person name="Rameau R."/>
            <person name="Ray V."/>
            <person name="Raymond C."/>
            <person name="Retta R."/>
            <person name="Richardson S."/>
            <person name="Rise C."/>
            <person name="Rodriguez J."/>
            <person name="Rogers J."/>
            <person name="Rogov P."/>
            <person name="Rutman M."/>
            <person name="Schupbach R."/>
            <person name="Seaman C."/>
            <person name="Settipalli S."/>
            <person name="Sharpe T."/>
            <person name="Sheridan J."/>
            <person name="Sherpa N."/>
            <person name="Shi J."/>
            <person name="Smirnov S."/>
            <person name="Smith C."/>
            <person name="Sougnez C."/>
            <person name="Spencer B."/>
            <person name="Stalker J."/>
            <person name="Stange-thomann N."/>
            <person name="Stavropoulos S."/>
            <person name="Stetson K."/>
            <person name="Stone C."/>
            <person name="Stone S."/>
            <person name="Stubbs M."/>
            <person name="Talamas J."/>
            <person name="Tchuinga P."/>
            <person name="Tenzing P."/>
            <person name="Tesfaye S."/>
            <person name="Theodore J."/>
            <person name="Thoulutsang Y."/>
            <person name="Topham K."/>
            <person name="Towey S."/>
            <person name="Tsamla T."/>
            <person name="Tsomo N."/>
            <person name="Vallee D."/>
            <person name="Vassiliev H."/>
            <person name="Venkataraman V."/>
            <person name="Vinson J."/>
            <person name="Vo A."/>
            <person name="Wade C."/>
            <person name="Wang S."/>
            <person name="Wangchuk T."/>
            <person name="Wangdi T."/>
            <person name="Whittaker C."/>
            <person name="Wilkinson J."/>
            <person name="Wu Y."/>
            <person name="Wyman D."/>
            <person name="Yadav S."/>
            <person name="Yang S."/>
            <person name="Yang X."/>
            <person name="Yeager S."/>
            <person name="Yee E."/>
            <person name="Young G."/>
            <person name="Zainoun J."/>
            <person name="Zembeck L."/>
            <person name="Zimmer A."/>
            <person name="Zody M."/>
            <person name="Lander E."/>
        </authorList>
    </citation>
    <scope>NUCLEOTIDE SEQUENCE [LARGE SCALE GENOMIC DNA]</scope>
</reference>
<dbReference type="InterPro" id="IPR058842">
    <property type="entry name" value="DCST1_C"/>
</dbReference>
<feature type="compositionally biased region" description="Low complexity" evidence="1">
    <location>
        <begin position="90"/>
        <end position="102"/>
    </location>
</feature>
<dbReference type="InParanoid" id="H2YN19"/>
<evidence type="ECO:0000313" key="4">
    <source>
        <dbReference type="Proteomes" id="UP000007875"/>
    </source>
</evidence>
<reference evidence="3" key="3">
    <citation type="submission" date="2025-09" db="UniProtKB">
        <authorList>
            <consortium name="Ensembl"/>
        </authorList>
    </citation>
    <scope>IDENTIFICATION</scope>
</reference>
<dbReference type="AlphaFoldDB" id="H2YN19"/>
<feature type="domain" description="E3 ubiquitin-protein ligase DCST1-like C-terminal" evidence="2">
    <location>
        <begin position="8"/>
        <end position="52"/>
    </location>
</feature>
<evidence type="ECO:0000256" key="1">
    <source>
        <dbReference type="SAM" id="MobiDB-lite"/>
    </source>
</evidence>
<dbReference type="Ensembl" id="ENSCSAVT00000006807.1">
    <property type="protein sequence ID" value="ENSCSAVP00000006721.1"/>
    <property type="gene ID" value="ENSCSAVG00000004023.1"/>
</dbReference>
<dbReference type="HOGENOM" id="CLU_1427536_0_0_1"/>
<keyword evidence="4" id="KW-1185">Reference proteome</keyword>
<accession>H2YN19</accession>
<proteinExistence type="predicted"/>
<feature type="compositionally biased region" description="Polar residues" evidence="1">
    <location>
        <begin position="180"/>
        <end position="190"/>
    </location>
</feature>
<name>H2YN19_CIOSA</name>
<evidence type="ECO:0000313" key="3">
    <source>
        <dbReference type="Ensembl" id="ENSCSAVP00000006721.1"/>
    </source>
</evidence>
<organism evidence="3 4">
    <name type="scientific">Ciona savignyi</name>
    <name type="common">Pacific transparent sea squirt</name>
    <dbReference type="NCBI Taxonomy" id="51511"/>
    <lineage>
        <taxon>Eukaryota</taxon>
        <taxon>Metazoa</taxon>
        <taxon>Chordata</taxon>
        <taxon>Tunicata</taxon>
        <taxon>Ascidiacea</taxon>
        <taxon>Phlebobranchia</taxon>
        <taxon>Cionidae</taxon>
        <taxon>Ciona</taxon>
    </lineage>
</organism>
<feature type="region of interest" description="Disordered" evidence="1">
    <location>
        <begin position="133"/>
        <end position="190"/>
    </location>
</feature>
<feature type="compositionally biased region" description="Basic and acidic residues" evidence="1">
    <location>
        <begin position="154"/>
        <end position="177"/>
    </location>
</feature>
<evidence type="ECO:0000259" key="2">
    <source>
        <dbReference type="Pfam" id="PF26037"/>
    </source>
</evidence>
<sequence>MSGRTAYRCHVCKLAGGLEHSGLFTSCQRFGCKGKYCVECFEDLHRLCLLCLMKHSSKVGKERRKSKTDLTSSKPNDRTKYSTDIEELIDSSGISDSSATSSDSDEESVASFTEIKEILSKHVHFDAKLPEEKYISSEGESDSSHATTSLMRSRRSEKGTKIKRDEQGVSRTSDGRRRGQWSNETSSDDS</sequence>
<protein>
    <recommendedName>
        <fullName evidence="2">E3 ubiquitin-protein ligase DCST1-like C-terminal domain-containing protein</fullName>
    </recommendedName>
</protein>